<dbReference type="Gene3D" id="3.30.200.20">
    <property type="entry name" value="Phosphorylase Kinase, domain 1"/>
    <property type="match status" value="1"/>
</dbReference>
<dbReference type="RefSeq" id="XP_029654035.1">
    <property type="nucleotide sequence ID" value="XM_029798175.1"/>
</dbReference>
<keyword evidence="3" id="KW-0808">Transferase</keyword>
<dbReference type="GO" id="GO:0030424">
    <property type="term" value="C:axon"/>
    <property type="evidence" value="ECO:0007669"/>
    <property type="project" value="TreeGrafter"/>
</dbReference>
<dbReference type="GO" id="GO:0005634">
    <property type="term" value="C:nucleus"/>
    <property type="evidence" value="ECO:0007669"/>
    <property type="project" value="TreeGrafter"/>
</dbReference>
<gene>
    <name evidence="10" type="primary">LOC115227297</name>
</gene>
<name>A0A6P7TVT0_9MOLL</name>
<dbReference type="GO" id="GO:0070507">
    <property type="term" value="P:regulation of microtubule cytoskeleton organization"/>
    <property type="evidence" value="ECO:0007669"/>
    <property type="project" value="TreeGrafter"/>
</dbReference>
<evidence type="ECO:0000313" key="10">
    <source>
        <dbReference type="RefSeq" id="XP_029654035.1"/>
    </source>
</evidence>
<keyword evidence="4 7" id="KW-0547">Nucleotide-binding</keyword>
<dbReference type="PROSITE" id="PS50011">
    <property type="entry name" value="PROTEIN_KINASE_DOM"/>
    <property type="match status" value="1"/>
</dbReference>
<feature type="binding site" evidence="7">
    <location>
        <position position="69"/>
    </location>
    <ligand>
        <name>ATP</name>
        <dbReference type="ChEBI" id="CHEBI:30616"/>
    </ligand>
</feature>
<feature type="domain" description="Protein kinase" evidence="8">
    <location>
        <begin position="40"/>
        <end position="125"/>
    </location>
</feature>
<dbReference type="PROSITE" id="PS00107">
    <property type="entry name" value="PROTEIN_KINASE_ATP"/>
    <property type="match status" value="1"/>
</dbReference>
<evidence type="ECO:0000313" key="9">
    <source>
        <dbReference type="Proteomes" id="UP000515154"/>
    </source>
</evidence>
<evidence type="ECO:0000256" key="7">
    <source>
        <dbReference type="PROSITE-ProRule" id="PRU10141"/>
    </source>
</evidence>
<dbReference type="PANTHER" id="PTHR24057">
    <property type="entry name" value="GLYCOGEN SYNTHASE KINASE-3 ALPHA"/>
    <property type="match status" value="1"/>
</dbReference>
<keyword evidence="2" id="KW-0723">Serine/threonine-protein kinase</keyword>
<protein>
    <submittedName>
        <fullName evidence="10">Protein kinase shaggy-like</fullName>
    </submittedName>
</protein>
<evidence type="ECO:0000256" key="2">
    <source>
        <dbReference type="ARBA" id="ARBA00022527"/>
    </source>
</evidence>
<keyword evidence="5" id="KW-0418">Kinase</keyword>
<dbReference type="GO" id="GO:0030154">
    <property type="term" value="P:cell differentiation"/>
    <property type="evidence" value="ECO:0007669"/>
    <property type="project" value="TreeGrafter"/>
</dbReference>
<proteinExistence type="inferred from homology"/>
<dbReference type="InterPro" id="IPR017441">
    <property type="entry name" value="Protein_kinase_ATP_BS"/>
</dbReference>
<dbReference type="InterPro" id="IPR000719">
    <property type="entry name" value="Prot_kinase_dom"/>
</dbReference>
<accession>A0A6P7TVT0</accession>
<dbReference type="AlphaFoldDB" id="A0A6P7TVT0"/>
<dbReference type="Proteomes" id="UP000515154">
    <property type="component" value="Unplaced"/>
</dbReference>
<evidence type="ECO:0000256" key="3">
    <source>
        <dbReference type="ARBA" id="ARBA00022679"/>
    </source>
</evidence>
<dbReference type="GO" id="GO:0005829">
    <property type="term" value="C:cytosol"/>
    <property type="evidence" value="ECO:0007669"/>
    <property type="project" value="TreeGrafter"/>
</dbReference>
<evidence type="ECO:0000256" key="5">
    <source>
        <dbReference type="ARBA" id="ARBA00022777"/>
    </source>
</evidence>
<organism evidence="9 10">
    <name type="scientific">Octopus sinensis</name>
    <name type="common">East Asian common octopus</name>
    <dbReference type="NCBI Taxonomy" id="2607531"/>
    <lineage>
        <taxon>Eukaryota</taxon>
        <taxon>Metazoa</taxon>
        <taxon>Spiralia</taxon>
        <taxon>Lophotrochozoa</taxon>
        <taxon>Mollusca</taxon>
        <taxon>Cephalopoda</taxon>
        <taxon>Coleoidea</taxon>
        <taxon>Octopodiformes</taxon>
        <taxon>Octopoda</taxon>
        <taxon>Incirrata</taxon>
        <taxon>Octopodidae</taxon>
        <taxon>Octopus</taxon>
    </lineage>
</organism>
<keyword evidence="9" id="KW-1185">Reference proteome</keyword>
<dbReference type="GO" id="GO:0032436">
    <property type="term" value="P:positive regulation of proteasomal ubiquitin-dependent protein catabolic process"/>
    <property type="evidence" value="ECO:0007669"/>
    <property type="project" value="TreeGrafter"/>
</dbReference>
<sequence length="125" mass="14533">MNFQKMNNLGNLLNNIPENGNTTVKVNGGYNDSESEYISIRDLTLIGSGNFGHVFRAKIIPRDTVVAIKRVIQRHKYKVLLKVISQNRELQIMRQLQHINIVTLIYYFYSVDSEFKVCEFFYVQG</sequence>
<evidence type="ECO:0000259" key="8">
    <source>
        <dbReference type="PROSITE" id="PS50011"/>
    </source>
</evidence>
<dbReference type="InterPro" id="IPR011009">
    <property type="entry name" value="Kinase-like_dom_sf"/>
</dbReference>
<dbReference type="GO" id="GO:0005524">
    <property type="term" value="F:ATP binding"/>
    <property type="evidence" value="ECO:0007669"/>
    <property type="project" value="UniProtKB-UniRule"/>
</dbReference>
<keyword evidence="6 7" id="KW-0067">ATP-binding</keyword>
<dbReference type="GO" id="GO:0007165">
    <property type="term" value="P:signal transduction"/>
    <property type="evidence" value="ECO:0007669"/>
    <property type="project" value="TreeGrafter"/>
</dbReference>
<dbReference type="InterPro" id="IPR050591">
    <property type="entry name" value="GSK-3"/>
</dbReference>
<comment type="similarity">
    <text evidence="1">Belongs to the protein kinase superfamily. CMGC Ser/Thr protein kinase family. GSK-3 subfamily.</text>
</comment>
<reference evidence="10" key="1">
    <citation type="submission" date="2025-08" db="UniProtKB">
        <authorList>
            <consortium name="RefSeq"/>
        </authorList>
    </citation>
    <scope>IDENTIFICATION</scope>
</reference>
<dbReference type="Pfam" id="PF00069">
    <property type="entry name" value="Pkinase"/>
    <property type="match status" value="1"/>
</dbReference>
<dbReference type="SUPFAM" id="SSF56112">
    <property type="entry name" value="Protein kinase-like (PK-like)"/>
    <property type="match status" value="1"/>
</dbReference>
<dbReference type="GO" id="GO:0004674">
    <property type="term" value="F:protein serine/threonine kinase activity"/>
    <property type="evidence" value="ECO:0007669"/>
    <property type="project" value="UniProtKB-KW"/>
</dbReference>
<dbReference type="KEGG" id="osn:115227297"/>
<dbReference type="GO" id="GO:0090090">
    <property type="term" value="P:negative regulation of canonical Wnt signaling pathway"/>
    <property type="evidence" value="ECO:0007669"/>
    <property type="project" value="TreeGrafter"/>
</dbReference>
<evidence type="ECO:0000256" key="4">
    <source>
        <dbReference type="ARBA" id="ARBA00022741"/>
    </source>
</evidence>
<dbReference type="PANTHER" id="PTHR24057:SF0">
    <property type="entry name" value="PROTEIN KINASE SHAGGY-RELATED"/>
    <property type="match status" value="1"/>
</dbReference>
<evidence type="ECO:0000256" key="1">
    <source>
        <dbReference type="ARBA" id="ARBA00005527"/>
    </source>
</evidence>
<evidence type="ECO:0000256" key="6">
    <source>
        <dbReference type="ARBA" id="ARBA00022840"/>
    </source>
</evidence>